<feature type="disulfide bond" evidence="14">
    <location>
        <begin position="2078"/>
        <end position="2090"/>
    </location>
</feature>
<dbReference type="PROSITE" id="PS01208">
    <property type="entry name" value="VWFC_1"/>
    <property type="match status" value="1"/>
</dbReference>
<dbReference type="SMART" id="SM00231">
    <property type="entry name" value="FA58C"/>
    <property type="match status" value="1"/>
</dbReference>
<evidence type="ECO:0000256" key="4">
    <source>
        <dbReference type="ARBA" id="ARBA00022525"/>
    </source>
</evidence>
<feature type="domain" description="F5/8 type C" evidence="17">
    <location>
        <begin position="1604"/>
        <end position="1774"/>
    </location>
</feature>
<dbReference type="SMART" id="SM00209">
    <property type="entry name" value="TSP1"/>
    <property type="match status" value="20"/>
</dbReference>
<dbReference type="Pfam" id="PF00090">
    <property type="entry name" value="TSP_1"/>
    <property type="match status" value="18"/>
</dbReference>
<feature type="disulfide bond" evidence="14">
    <location>
        <begin position="2134"/>
        <end position="2152"/>
    </location>
</feature>
<dbReference type="InterPro" id="IPR036084">
    <property type="entry name" value="Ser_inhib-like_sf"/>
</dbReference>
<feature type="domain" description="F5/8 type C" evidence="17">
    <location>
        <begin position="1878"/>
        <end position="1975"/>
    </location>
</feature>
<evidence type="ECO:0000256" key="15">
    <source>
        <dbReference type="SAM" id="MobiDB-lite"/>
    </source>
</evidence>
<feature type="disulfide bond" evidence="14">
    <location>
        <begin position="1180"/>
        <end position="1198"/>
    </location>
</feature>
<dbReference type="InterPro" id="IPR000421">
    <property type="entry name" value="FA58C"/>
</dbReference>
<dbReference type="FunFam" id="2.20.100.10:FF:000007">
    <property type="entry name" value="Thrombospondin 1"/>
    <property type="match status" value="1"/>
</dbReference>
<evidence type="ECO:0000256" key="6">
    <source>
        <dbReference type="ARBA" id="ARBA00022729"/>
    </source>
</evidence>
<feature type="domain" description="CTCK" evidence="16">
    <location>
        <begin position="3958"/>
        <end position="4045"/>
    </location>
</feature>
<dbReference type="SUPFAM" id="SSF57603">
    <property type="entry name" value="FnI-like domain"/>
    <property type="match status" value="2"/>
</dbReference>
<dbReference type="Gene3D" id="2.10.25.10">
    <property type="entry name" value="Laminin"/>
    <property type="match status" value="4"/>
</dbReference>
<dbReference type="GO" id="GO:0007155">
    <property type="term" value="P:cell adhesion"/>
    <property type="evidence" value="ECO:0007669"/>
    <property type="project" value="UniProtKB-KW"/>
</dbReference>
<dbReference type="EMBL" id="RJVU01071319">
    <property type="protein sequence ID" value="ROI48994.1"/>
    <property type="molecule type" value="Genomic_DNA"/>
</dbReference>
<dbReference type="InterPro" id="IPR000884">
    <property type="entry name" value="TSP1_rpt"/>
</dbReference>
<feature type="disulfide bond" evidence="14">
    <location>
        <begin position="1228"/>
        <end position="1243"/>
    </location>
</feature>
<dbReference type="PROSITE" id="PS50092">
    <property type="entry name" value="TSP1"/>
    <property type="match status" value="19"/>
</dbReference>
<dbReference type="Pfam" id="PF08742">
    <property type="entry name" value="C8"/>
    <property type="match status" value="3"/>
</dbReference>
<keyword evidence="4" id="KW-0964">Secreted</keyword>
<comment type="similarity">
    <text evidence="2">Belongs to the thrombospondin family.</text>
</comment>
<dbReference type="PROSITE" id="PS01286">
    <property type="entry name" value="FA58C_2"/>
    <property type="match status" value="2"/>
</dbReference>
<evidence type="ECO:0000256" key="3">
    <source>
        <dbReference type="ARBA" id="ARBA00020523"/>
    </source>
</evidence>
<dbReference type="Gene3D" id="2.60.120.260">
    <property type="entry name" value="Galactose-binding domain-like"/>
    <property type="match status" value="2"/>
</dbReference>
<evidence type="ECO:0000259" key="19">
    <source>
        <dbReference type="PROSITE" id="PS51233"/>
    </source>
</evidence>
<dbReference type="Pfam" id="PF00057">
    <property type="entry name" value="Ldl_recept_a"/>
    <property type="match status" value="8"/>
</dbReference>
<dbReference type="InterPro" id="IPR006207">
    <property type="entry name" value="Cys_knot_C"/>
</dbReference>
<dbReference type="Gene3D" id="4.10.400.10">
    <property type="entry name" value="Low-density Lipoprotein Receptor"/>
    <property type="match status" value="9"/>
</dbReference>
<feature type="region of interest" description="Disordered" evidence="15">
    <location>
        <begin position="1983"/>
        <end position="2050"/>
    </location>
</feature>
<dbReference type="Proteomes" id="UP000281406">
    <property type="component" value="Unassembled WGS sequence"/>
</dbReference>
<evidence type="ECO:0000313" key="20">
    <source>
        <dbReference type="EMBL" id="ROI48994.1"/>
    </source>
</evidence>
<dbReference type="InterPro" id="IPR001007">
    <property type="entry name" value="VWF_dom"/>
</dbReference>
<dbReference type="InterPro" id="IPR014853">
    <property type="entry name" value="VWF/SSPO/ZAN-like_Cys-rich_dom"/>
</dbReference>
<dbReference type="GO" id="GO:0005615">
    <property type="term" value="C:extracellular space"/>
    <property type="evidence" value="ECO:0007669"/>
    <property type="project" value="TreeGrafter"/>
</dbReference>
<dbReference type="OrthoDB" id="6262482at2759"/>
<feature type="domain" description="VWFD" evidence="19">
    <location>
        <begin position="762"/>
        <end position="932"/>
    </location>
</feature>
<dbReference type="PROSITE" id="PS50022">
    <property type="entry name" value="FA58C_3"/>
    <property type="match status" value="2"/>
</dbReference>
<dbReference type="InterPro" id="IPR036383">
    <property type="entry name" value="TSP1_rpt_sf"/>
</dbReference>
<dbReference type="SUPFAM" id="SSF57424">
    <property type="entry name" value="LDL receptor-like module"/>
    <property type="match status" value="9"/>
</dbReference>
<dbReference type="PROSITE" id="PS50068">
    <property type="entry name" value="LDLRA_2"/>
    <property type="match status" value="9"/>
</dbReference>
<dbReference type="FunFam" id="2.20.100.10:FF:000001">
    <property type="entry name" value="semaphorin-5A isoform X1"/>
    <property type="match status" value="4"/>
</dbReference>
<feature type="disulfide bond" evidence="14">
    <location>
        <begin position="1790"/>
        <end position="1802"/>
    </location>
</feature>
<feature type="disulfide bond" evidence="14">
    <location>
        <begin position="1248"/>
        <end position="1260"/>
    </location>
</feature>
<keyword evidence="11" id="KW-0325">Glycoprotein</keyword>
<evidence type="ECO:0000256" key="8">
    <source>
        <dbReference type="ARBA" id="ARBA00022837"/>
    </source>
</evidence>
<dbReference type="SUPFAM" id="SSF49785">
    <property type="entry name" value="Galactose-binding domain-like"/>
    <property type="match status" value="2"/>
</dbReference>
<dbReference type="InterPro" id="IPR008979">
    <property type="entry name" value="Galactose-bd-like_sf"/>
</dbReference>
<evidence type="ECO:0000259" key="17">
    <source>
        <dbReference type="PROSITE" id="PS50022"/>
    </source>
</evidence>
<dbReference type="InterPro" id="IPR050780">
    <property type="entry name" value="Mucin_vWF_Thrombospondin_sf"/>
</dbReference>
<dbReference type="InterPro" id="IPR001846">
    <property type="entry name" value="VWF_type-D"/>
</dbReference>
<dbReference type="Pfam" id="PF01826">
    <property type="entry name" value="TIL"/>
    <property type="match status" value="3"/>
</dbReference>
<feature type="disulfide bond" evidence="14">
    <location>
        <begin position="1812"/>
        <end position="1827"/>
    </location>
</feature>
<name>A0A3N0XKH5_ANAGA</name>
<dbReference type="Pfam" id="PF00094">
    <property type="entry name" value="VWD"/>
    <property type="match status" value="3"/>
</dbReference>
<feature type="region of interest" description="Disordered" evidence="15">
    <location>
        <begin position="1645"/>
        <end position="1670"/>
    </location>
</feature>
<dbReference type="FunFam" id="2.10.25.10:FF:000055">
    <property type="entry name" value="alpha-tectorin isoform X1"/>
    <property type="match status" value="1"/>
</dbReference>
<dbReference type="SUPFAM" id="SSF82895">
    <property type="entry name" value="TSP-1 type 1 repeat"/>
    <property type="match status" value="19"/>
</dbReference>
<dbReference type="SMART" id="SM00832">
    <property type="entry name" value="C8"/>
    <property type="match status" value="3"/>
</dbReference>
<dbReference type="SMART" id="SM00192">
    <property type="entry name" value="LDLa"/>
    <property type="match status" value="9"/>
</dbReference>
<dbReference type="SMART" id="SM00215">
    <property type="entry name" value="VWC_out"/>
    <property type="match status" value="3"/>
</dbReference>
<gene>
    <name evidence="20" type="ORF">DPX16_4015</name>
</gene>
<dbReference type="PROSITE" id="PS01225">
    <property type="entry name" value="CTCK_2"/>
    <property type="match status" value="1"/>
</dbReference>
<dbReference type="InterPro" id="IPR023415">
    <property type="entry name" value="LDLR_class-A_CS"/>
</dbReference>
<evidence type="ECO:0000259" key="16">
    <source>
        <dbReference type="PROSITE" id="PS01225"/>
    </source>
</evidence>
<proteinExistence type="inferred from homology"/>
<feature type="disulfide bond" evidence="14">
    <location>
        <begin position="1216"/>
        <end position="1234"/>
    </location>
</feature>
<feature type="disulfide bond" evidence="14">
    <location>
        <begin position="1347"/>
        <end position="1365"/>
    </location>
</feature>
<accession>A0A3N0XKH5</accession>
<dbReference type="SUPFAM" id="SSF57567">
    <property type="entry name" value="Serine protease inhibitors"/>
    <property type="match status" value="3"/>
</dbReference>
<keyword evidence="10 14" id="KW-1015">Disulfide bond</keyword>
<feature type="compositionally biased region" description="Basic and acidic residues" evidence="15">
    <location>
        <begin position="1402"/>
        <end position="1412"/>
    </location>
</feature>
<dbReference type="PROSITE" id="PS50184">
    <property type="entry name" value="VWFC_2"/>
    <property type="match status" value="1"/>
</dbReference>
<dbReference type="Gene3D" id="2.10.70.10">
    <property type="entry name" value="Complement Module, domain 1"/>
    <property type="match status" value="1"/>
</dbReference>
<evidence type="ECO:0000256" key="7">
    <source>
        <dbReference type="ARBA" id="ARBA00022737"/>
    </source>
</evidence>
<feature type="region of interest" description="Disordered" evidence="15">
    <location>
        <begin position="1392"/>
        <end position="1412"/>
    </location>
</feature>
<feature type="domain" description="VWFD" evidence="19">
    <location>
        <begin position="460"/>
        <end position="632"/>
    </location>
</feature>
<dbReference type="SMART" id="SM00214">
    <property type="entry name" value="VWC"/>
    <property type="match status" value="3"/>
</dbReference>
<reference evidence="20 21" key="1">
    <citation type="submission" date="2018-10" db="EMBL/GenBank/DDBJ databases">
        <title>Genome assembly for a Yunnan-Guizhou Plateau 3E fish, Anabarilius grahami (Regan), and its evolutionary and genetic applications.</title>
        <authorList>
            <person name="Jiang W."/>
        </authorList>
    </citation>
    <scope>NUCLEOTIDE SEQUENCE [LARGE SCALE GENOMIC DNA]</scope>
    <source>
        <strain evidence="20">AG-KIZ</strain>
        <tissue evidence="20">Muscle</tissue>
    </source>
</reference>
<evidence type="ECO:0000256" key="1">
    <source>
        <dbReference type="ARBA" id="ARBA00004239"/>
    </source>
</evidence>
<dbReference type="PROSITE" id="PS51233">
    <property type="entry name" value="VWFD"/>
    <property type="match status" value="3"/>
</dbReference>
<comment type="subcellular location">
    <subcellularLocation>
        <location evidence="1">Secreted</location>
        <location evidence="1">Extracellular space</location>
    </subcellularLocation>
</comment>
<sequence>MVSPRVQREVECSAVYQYNTQGWRLDVDRMRHEHGGDDGIALYYKGQGPKAFCYIFKPPDIETETVNRTLRQCCEGWGGPHCSQDVRSSPVIRGVRDPQASGTCMSWGGTHYRTFDRKHFHFQGSCTYLLASSTDGTWAVYTSSVCDTAGHCRKGLRMMLGLGLVSIQKGNLTLNGLALPQGEPLFQNGVSVHWLGDFVFVESGLGVRLKFDMENTVYLTVTAEHLAATRGLCGVYNNNPDDDFTTSGGSVSQYAASFGNSWRVQDQQAQVCSDAAELGHSCDLSSDVSLRRDAEAACHRLKESPFSHCHHQVDPGPYIDTCLYLYCSLDVSERDTAVCDTLASYVRECATQHVIIRWRTAGFCERVCPSGQVFSDCVSSCPPSCSSPGPPASGQCRDECVGGCECPPGLFLHGQCLRRDDCPCFHRRRTYSAGDTIRQRCNTCVCRAGQWECSGERCEAQCAVIGAMQVTTFDRKRYGLQGGDCQFTAVEDFVDQKLSVRISGGQCAGGAAGCLRELTVTALHTTISVTDSGSVMVNGQRELLPVITGDLMVRKPSSSVLLIQAFGAQLMWHLDGPLLLITLQPGFAHKVRGLCGTLTWSQHDDFTTPEGDVENSVSSFAAKFRTGSCPLPSAMTSDPCGTYTQRRQYAESVCSVIHSSVFQACHDVVDREPYMRLCLSEVCSCGPQKSCQCIVLAAYTRQCAQEGAPVSWRNRTFCSISLTTVKKRLAQLLFHADFNSVVHFDSVCREQRWHCGQALCAGTCVATGDPHYITFDGRYFSFLGDCEYVLAQETSGLFSVSAENVPCGSTGVTCTKSVTLTVGNTAIHLLRGKAVTVNGIPVTLPKSYSGSGLILERVGLFVSLSSRLGVTLLWDGGMRVYVRLTPHLGGRVRGLCGNFDGDAENDFTTRQGIMESTPELFGNSWKISPSCPDVADQDLRDPCVINPHRVTWAKKKCAVISQEIFSSCHSEVPYQQYYDWCVFDACGCDSGGDCECLCTAVAAYAEECNRRGAYVRWRSQELCPLAQMVCGVVLDLRVLLRLPARTQSFAAPPDLSAVFPLSGSVIMKTTVATVPMRSVRPPVRQVSSVAPVAPVYRWSSGVTAIRTALTNRTRTSVRRPHQKPAVQLESSDVLTDAVCRHGKSVMGGWIVDLLMILMSMVSDCCFIYCGAVCRQDEFRCSSGRCVLYLHRCDGHDDCGDYSDERECVCALGELQCPGDQCVPAERVCDGHRDCPSGVDELICPVKGCSRFEFSCTSGQCVPIAWRCDGETDCLDGSDEKRCSRTCQLDQFLCQTGDQCIQHQQLCDGTPHCRDASDESVDNCDKVNPSTAPPSEGNTSRICPEFTCADGSCVPFNTLCNGAADCPSDPSDEMGCGVWSPWSPWSPCSRSCGSGTMSRQRRCSPEDSDGRCRGEKTQRQQCYSTACPVDGYWLPWATWSNCSKGCGGVEIRQRECFPPQNGGRTCAELPGETNLTTDISCWCPDGTVMNHEQQCVLPEKCVCEVSGVLYWPGQQVKVGCDICVFHCGWSSWSLWGECLGPCGVQSVQWSFRSPNNPTKHGNGRQCRGIYRKARRCQTEPCSECEYRGHTYAVGERWKGGQCLLCQCLPNFTVQCGPYCPYSATGCPQPGHPPSAGRLHARDLHSDLQGWSPEPEQYRELPAGTPDEGGHSSGPYLQIDLLRRYNITGLLTQGGGVFDTFVSSFYLQFSSDGRQWYTYKEMITDARPKAKVFQGNSDDRGVALARLDRMVSARFVRILPHDFQNGIYLRVELMGCADEHEQSTPALPLRPCREREFLCRNGRCVPAGPQGALCDGFDDCGDGTDEENCGGCIEAERRCDGVPHCPDGADERDCTHTNITHITPTAAPLRTPSKKPVTTTVDFLEPTWISGVVTQGSERMWGYLTKYRLAFALADNHFINFTETGDRDSPPKVFEVRMVGRTPVTRWLDRLVRARFLRIIPVEFRPTFYLRVEVLGCRGDELVTPSSEVTTAPPGGPGLQNHTGPTGRPGYYNYTSGPPGLHTKSPQDGSPGVAPPTRITTAPPGVGPTREPGVHILTTPYSNRTDTSTPFDDGLPRVLCVKGQFSCRTFGCVEAALVCDGREDCPDGSDEDRCGPVTPSQRPLLPERCSSKQFSCWSGECVSSEKRCDLHRDCADGSDESDCCLSGYEQITWCFCINRTGSRLIVFLFSVSVDGQWSEWTQWSGCDVPCGGGLMVRNRTCSNPPPKNGGRDCDGMSRQTHACHMQSCGPHTDTQSGCTGGMILLNESDCLSGIIDACPVTCSDLHSERNCTLNCSAGCYCPPGLFLQDGRCVAASKCECLWEGSVIRPGQEVSSSSCSSCVCKDGRVTCDDSSCVARCDWSAWSSWTSCDSSCGTGIQHRYRWTDLYQDSKISLNVTRSSSSRTDCDPSGPDGVSWSDWTPWSECSKTCFHHVDAVGLRRRFRSCNHTDAGASCGGDVEEHEPCNMIHCPVSGGWSSWSSWSDCSSECDSGVQTRERFCSSPPPLYGGLGCPGPHVQTRDCNVLPCSVDCGWSEWTTWSACSRTCDVGIRRRYRSGTNPAPAFGGRACEGDRIGLDTCSITPCFGVKGPWSPWSECSVPCGGGYRSRTRGPLRTHGTPQQFSACNLQPCGNGSACTNGQEWAACVRDELLCSDLGSDVQRDSSCHPGCQCPEGSALQWTAAGHLGLRGVCVLCRVALVFNRAIASVLTRSELGTDFPASGRTERTECVLQRPAAVSDPQTLTQDPRSHLKKHNNMILQEHVRLVCPVVSEGHGGWSGWTSWTDCTKSCGGGVRSRRRDCDRPIRGGDGDYCEGLGTEVIMCNTDHCPGVCVCYCEWRCEPGCYCTDGKVLNSDGSECVERDACPCLDLHTGRRVRPGDTVRSPDGCNNWECNSPPARFGGLSCLGESRQSRGCHDNVTVCSDCGGGQEEWPCGKPCPRSCSDLHGDTECVDVPGCSRTCGCPGDMLLQDGVCVDRELCRCKFHNISAAGIDTGNVSWEWPGTSDWQHANPGETVITDCHNCTCEAGVLQCDSLPGCSVDGSWSQWAPWSECSAHCGGGVKERTRQCDNPAPQSAGRECVGSGRQQKVCNTHNCSGGECERGEGCPFSCSQVSGHEGCYSEGCEEGCHCPPNTFQHNGSCLHECPCLVDTDFLTSLQSVSVTPELTPDLQNITVGSELMSGEELMHECSSCSCEHGLWNCSLVPCTRDGGLSPWGPWGPCSLSCGGLGQKSRSRSCNQPSPAHGGRDCEGPLLDTAYCQTPDCPHEDAGFSQWTVWSPCSRTCNNPVSPAQKFRTRECVDDRCSGKSRQERVCNLPQCPDGGVCQGPECAHRNCSWMMWGEWSSCSRSCGVGQQQRVRTFIAPGVNGTWCQDILGGNVENRFCSIRACRVDGGWSRWSPWSRCDKACGGGRSIRTRSCSSPPPKNGGRKCTGEKNQVDGGWTPWSVWSDCPVTCGKGKQIRTRACINPPPRNNGTDCTGPERDTQDCHAALCLDDLCPWSPWSPCSRSCGAGVISRRRQCVCEEDGDHACPPELQRDGEETQLCYKRPCPACTDRVCPVYSPWGSWSECSVSCGTGQRTRRRSCTHPTGGPSCTDTLQSESCSPSPCPAGCVVSEWSSWSDCSASCGGGVSLRRKTVLREPEPGGLTCPGPLEQHTACNTNNCLPDCPAGQVISTCAGSCPYSCEDLWPENQCVPATCSPGCSCPPGAVMLNGTCVPQSQCPCSVVSLLSASPNVTLDHQEKEVPAGTVIPNSCNSCVCDGGLFTCTNESCDVDCEWSSWSAWSSCSASCGSGQQFSSRTIRRQRQYGGQECEGPSHTSRVCRGPECECPEDERWFWSVSGSERLCERGCVDLYRPEPLNCTGPGATEGCVCEEGRYRSLEGRCVIPALCQCEEEDGTLREPGSEWVDGCQSCRCINGQKHCQSSCPPLHCSEGEVKVLEAEDCCPVCRREYPEDPVAECRRYTEVRNITKGDCRLDNVEVSFCRGRCLSRTDVILEEPYLQAFCDCCSYRLDPQNPVIFLSLQCASGDVEPVVLPVIHSCECTSCQGG</sequence>
<feature type="disulfide bond" evidence="14">
    <location>
        <begin position="1255"/>
        <end position="1273"/>
    </location>
</feature>
<dbReference type="InterPro" id="IPR044004">
    <property type="entry name" value="TSP1_spondin_dom"/>
</dbReference>
<feature type="disulfide bond" evidence="14">
    <location>
        <begin position="1173"/>
        <end position="1185"/>
    </location>
</feature>
<evidence type="ECO:0000256" key="5">
    <source>
        <dbReference type="ARBA" id="ARBA00022536"/>
    </source>
</evidence>
<dbReference type="Pfam" id="PF00754">
    <property type="entry name" value="F5_F8_type_C"/>
    <property type="match status" value="1"/>
</dbReference>
<dbReference type="Pfam" id="PF19028">
    <property type="entry name" value="TSP1_spondin"/>
    <property type="match status" value="1"/>
</dbReference>
<evidence type="ECO:0000256" key="10">
    <source>
        <dbReference type="ARBA" id="ARBA00023157"/>
    </source>
</evidence>
<dbReference type="InterPro" id="IPR002172">
    <property type="entry name" value="LDrepeatLR_classA_rpt"/>
</dbReference>
<keyword evidence="9" id="KW-0130">Cell adhesion</keyword>
<keyword evidence="21" id="KW-1185">Reference proteome</keyword>
<dbReference type="PANTHER" id="PTHR11339:SF396">
    <property type="entry name" value="SCO-SPONDIN"/>
    <property type="match status" value="1"/>
</dbReference>
<organism evidence="20 21">
    <name type="scientific">Anabarilius grahami</name>
    <name type="common">Kanglang fish</name>
    <name type="synonym">Barilius grahami</name>
    <dbReference type="NCBI Taxonomy" id="495550"/>
    <lineage>
        <taxon>Eukaryota</taxon>
        <taxon>Metazoa</taxon>
        <taxon>Chordata</taxon>
        <taxon>Craniata</taxon>
        <taxon>Vertebrata</taxon>
        <taxon>Euteleostomi</taxon>
        <taxon>Actinopterygii</taxon>
        <taxon>Neopterygii</taxon>
        <taxon>Teleostei</taxon>
        <taxon>Ostariophysi</taxon>
        <taxon>Cypriniformes</taxon>
        <taxon>Xenocyprididae</taxon>
        <taxon>Xenocypridinae</taxon>
        <taxon>Xenocypridinae incertae sedis</taxon>
        <taxon>Anabarilius</taxon>
    </lineage>
</organism>
<keyword evidence="7" id="KW-0677">Repeat</keyword>
<dbReference type="CDD" id="cd00112">
    <property type="entry name" value="LDLa"/>
    <property type="match status" value="8"/>
</dbReference>
<feature type="disulfide bond" evidence="14">
    <location>
        <begin position="2146"/>
        <end position="2161"/>
    </location>
</feature>
<feature type="disulfide bond" evidence="14">
    <location>
        <begin position="2085"/>
        <end position="2103"/>
    </location>
</feature>
<evidence type="ECO:0000256" key="11">
    <source>
        <dbReference type="ARBA" id="ARBA00023180"/>
    </source>
</evidence>
<dbReference type="PANTHER" id="PTHR11339">
    <property type="entry name" value="EXTRACELLULAR MATRIX GLYCOPROTEIN RELATED"/>
    <property type="match status" value="1"/>
</dbReference>
<dbReference type="CDD" id="cd00057">
    <property type="entry name" value="FA58C"/>
    <property type="match status" value="1"/>
</dbReference>
<feature type="region of interest" description="Disordered" evidence="15">
    <location>
        <begin position="3407"/>
        <end position="3430"/>
    </location>
</feature>
<feature type="disulfide bond" evidence="14">
    <location>
        <begin position="1192"/>
        <end position="1207"/>
    </location>
</feature>
<keyword evidence="6" id="KW-0732">Signal</keyword>
<dbReference type="SMART" id="SM00216">
    <property type="entry name" value="VWD"/>
    <property type="match status" value="3"/>
</dbReference>
<evidence type="ECO:0000256" key="14">
    <source>
        <dbReference type="PROSITE-ProRule" id="PRU00124"/>
    </source>
</evidence>
<feature type="disulfide bond" evidence="14">
    <location>
        <begin position="1837"/>
        <end position="1852"/>
    </location>
</feature>
<feature type="domain" description="VWFD" evidence="19">
    <location>
        <begin position="102"/>
        <end position="273"/>
    </location>
</feature>
<keyword evidence="8" id="KW-0106">Calcium</keyword>
<comment type="function">
    <text evidence="12">Involved in the modulation of neuronal aggregation. May be involved in developmental events during the formation of the central nervous system.</text>
</comment>
<comment type="caution">
    <text evidence="20">The sequence shown here is derived from an EMBL/GenBank/DDBJ whole genome shotgun (WGS) entry which is preliminary data.</text>
</comment>
<dbReference type="InterPro" id="IPR002919">
    <property type="entry name" value="TIL_dom"/>
</dbReference>
<dbReference type="PRINTS" id="PR00261">
    <property type="entry name" value="LDLRECEPTOR"/>
</dbReference>
<evidence type="ECO:0000256" key="12">
    <source>
        <dbReference type="ARBA" id="ARBA00045981"/>
    </source>
</evidence>
<evidence type="ECO:0000256" key="2">
    <source>
        <dbReference type="ARBA" id="ARBA00009456"/>
    </source>
</evidence>
<dbReference type="GO" id="GO:0031012">
    <property type="term" value="C:extracellular matrix"/>
    <property type="evidence" value="ECO:0007669"/>
    <property type="project" value="TreeGrafter"/>
</dbReference>
<dbReference type="Gene3D" id="2.20.100.10">
    <property type="entry name" value="Thrombospondin type-1 (TSP1) repeat"/>
    <property type="match status" value="20"/>
</dbReference>
<dbReference type="PROSITE" id="PS01209">
    <property type="entry name" value="LDLRA_1"/>
    <property type="match status" value="3"/>
</dbReference>
<evidence type="ECO:0000256" key="13">
    <source>
        <dbReference type="PROSITE-ProRule" id="PRU00039"/>
    </source>
</evidence>
<evidence type="ECO:0000259" key="18">
    <source>
        <dbReference type="PROSITE" id="PS50184"/>
    </source>
</evidence>
<evidence type="ECO:0000256" key="9">
    <source>
        <dbReference type="ARBA" id="ARBA00022889"/>
    </source>
</evidence>
<feature type="domain" description="VWFC" evidence="18">
    <location>
        <begin position="3890"/>
        <end position="3947"/>
    </location>
</feature>
<feature type="disulfide bond" evidence="14">
    <location>
        <begin position="2097"/>
        <end position="2112"/>
    </location>
</feature>
<comment type="caution">
    <text evidence="13">Lacks conserved residue(s) required for the propagation of feature annotation.</text>
</comment>
<dbReference type="FunFam" id="2.20.100.10:FF:000002">
    <property type="entry name" value="Unc-5 netrin receptor C"/>
    <property type="match status" value="3"/>
</dbReference>
<feature type="disulfide bond" evidence="14">
    <location>
        <begin position="2127"/>
        <end position="2139"/>
    </location>
</feature>
<keyword evidence="5" id="KW-0245">EGF-like domain</keyword>
<dbReference type="FunFam" id="4.10.400.10:FF:000034">
    <property type="entry name" value="Low-density lipoprotein receptor-related protein 2"/>
    <property type="match status" value="1"/>
</dbReference>
<dbReference type="InterPro" id="IPR036055">
    <property type="entry name" value="LDL_receptor-like_sf"/>
</dbReference>
<feature type="disulfide bond" evidence="14">
    <location>
        <begin position="1209"/>
        <end position="1221"/>
    </location>
</feature>
<evidence type="ECO:0000313" key="21">
    <source>
        <dbReference type="Proteomes" id="UP000281406"/>
    </source>
</evidence>
<protein>
    <recommendedName>
        <fullName evidence="3">SCO-spondin</fullName>
    </recommendedName>
</protein>
<feature type="disulfide bond" evidence="14">
    <location>
        <begin position="1267"/>
        <end position="1282"/>
    </location>
</feature>
<dbReference type="CDD" id="cd19941">
    <property type="entry name" value="TIL"/>
    <property type="match status" value="3"/>
</dbReference>